<gene>
    <name evidence="2" type="primary">ABSGL_06181.1 scaffold 7705</name>
</gene>
<dbReference type="InParanoid" id="A0A163JN10"/>
<keyword evidence="3" id="KW-1185">Reference proteome</keyword>
<evidence type="ECO:0000313" key="3">
    <source>
        <dbReference type="Proteomes" id="UP000078561"/>
    </source>
</evidence>
<dbReference type="OrthoDB" id="2232050at2759"/>
<organism evidence="2">
    <name type="scientific">Absidia glauca</name>
    <name type="common">Pin mould</name>
    <dbReference type="NCBI Taxonomy" id="4829"/>
    <lineage>
        <taxon>Eukaryota</taxon>
        <taxon>Fungi</taxon>
        <taxon>Fungi incertae sedis</taxon>
        <taxon>Mucoromycota</taxon>
        <taxon>Mucoromycotina</taxon>
        <taxon>Mucoromycetes</taxon>
        <taxon>Mucorales</taxon>
        <taxon>Cunninghamellaceae</taxon>
        <taxon>Absidia</taxon>
    </lineage>
</organism>
<name>A0A163JN10_ABSGL</name>
<dbReference type="Proteomes" id="UP000078561">
    <property type="component" value="Unassembled WGS sequence"/>
</dbReference>
<feature type="compositionally biased region" description="Acidic residues" evidence="1">
    <location>
        <begin position="127"/>
        <end position="136"/>
    </location>
</feature>
<feature type="region of interest" description="Disordered" evidence="1">
    <location>
        <begin position="110"/>
        <end position="188"/>
    </location>
</feature>
<reference evidence="2" key="1">
    <citation type="submission" date="2016-04" db="EMBL/GenBank/DDBJ databases">
        <authorList>
            <person name="Evans L.H."/>
            <person name="Alamgir A."/>
            <person name="Owens N."/>
            <person name="Weber N.D."/>
            <person name="Virtaneva K."/>
            <person name="Barbian K."/>
            <person name="Babar A."/>
            <person name="Rosenke K."/>
        </authorList>
    </citation>
    <scope>NUCLEOTIDE SEQUENCE [LARGE SCALE GENOMIC DNA]</scope>
    <source>
        <strain evidence="2">CBS 101.48</strain>
    </source>
</reference>
<dbReference type="InterPro" id="IPR008984">
    <property type="entry name" value="SMAD_FHA_dom_sf"/>
</dbReference>
<dbReference type="Gene3D" id="2.60.200.20">
    <property type="match status" value="1"/>
</dbReference>
<evidence type="ECO:0008006" key="4">
    <source>
        <dbReference type="Google" id="ProtNLM"/>
    </source>
</evidence>
<proteinExistence type="predicted"/>
<accession>A0A163JN10</accession>
<dbReference type="CDD" id="cd22671">
    <property type="entry name" value="FHA_APTX-like"/>
    <property type="match status" value="1"/>
</dbReference>
<evidence type="ECO:0000313" key="2">
    <source>
        <dbReference type="EMBL" id="SAM00493.1"/>
    </source>
</evidence>
<evidence type="ECO:0000256" key="1">
    <source>
        <dbReference type="SAM" id="MobiDB-lite"/>
    </source>
</evidence>
<dbReference type="AlphaFoldDB" id="A0A163JN10"/>
<protein>
    <recommendedName>
        <fullName evidence="4">PNK FHA domain-containing protein</fullName>
    </recommendedName>
</protein>
<feature type="compositionally biased region" description="Basic and acidic residues" evidence="1">
    <location>
        <begin position="141"/>
        <end position="153"/>
    </location>
</feature>
<sequence>MGSVFNDTTNTTYELTPDVPLILGRLQVNKGDLRLSRNHGIQITLLGDQRCFVKSMSSNPCILDDAILPKKLTDSGQEEGQEVEAFDGQWIYLLPGKTYPLRLTLPKAMTTPTPRKPLMGHQTETYTYDDSDDSGENGDMAEQRSDSLLHDIDMDQGEEDVSVSGLSSTPSSIVSTESSLIGDESWSD</sequence>
<dbReference type="SUPFAM" id="SSF49879">
    <property type="entry name" value="SMAD/FHA domain"/>
    <property type="match status" value="1"/>
</dbReference>
<feature type="compositionally biased region" description="Low complexity" evidence="1">
    <location>
        <begin position="162"/>
        <end position="182"/>
    </location>
</feature>
<dbReference type="EMBL" id="LT553219">
    <property type="protein sequence ID" value="SAM00493.1"/>
    <property type="molecule type" value="Genomic_DNA"/>
</dbReference>